<organism evidence="1 2">
    <name type="scientific">Mucilaginibacter pankratovii</name>
    <dbReference type="NCBI Taxonomy" id="2772110"/>
    <lineage>
        <taxon>Bacteria</taxon>
        <taxon>Pseudomonadati</taxon>
        <taxon>Bacteroidota</taxon>
        <taxon>Sphingobacteriia</taxon>
        <taxon>Sphingobacteriales</taxon>
        <taxon>Sphingobacteriaceae</taxon>
        <taxon>Mucilaginibacter</taxon>
    </lineage>
</organism>
<sequence length="133" mass="15766">MSHTINFSHDWNNKLYCKFFTTIRLKNDFLYQVGTQYDIAINSKSLGPGIIRDIKDFKLAQLTPIMAMLDTGYELEDCKGIFHKMYKNKNVNWDTQLLSFILIEQPFKRTISIDPLLFYPYTYPNQENEHTKL</sequence>
<evidence type="ECO:0000313" key="2">
    <source>
        <dbReference type="Proteomes" id="UP000606600"/>
    </source>
</evidence>
<comment type="caution">
    <text evidence="1">The sequence shown here is derived from an EMBL/GenBank/DDBJ whole genome shotgun (WGS) entry which is preliminary data.</text>
</comment>
<evidence type="ECO:0000313" key="1">
    <source>
        <dbReference type="EMBL" id="MBD1364404.1"/>
    </source>
</evidence>
<protein>
    <submittedName>
        <fullName evidence="1">Uncharacterized protein</fullName>
    </submittedName>
</protein>
<dbReference type="RefSeq" id="WP_191189069.1">
    <property type="nucleotide sequence ID" value="NZ_JACWMY010000005.1"/>
</dbReference>
<name>A0ABR7WQ01_9SPHI</name>
<dbReference type="EMBL" id="JACWMY010000005">
    <property type="protein sequence ID" value="MBD1364404.1"/>
    <property type="molecule type" value="Genomic_DNA"/>
</dbReference>
<dbReference type="Proteomes" id="UP000606600">
    <property type="component" value="Unassembled WGS sequence"/>
</dbReference>
<proteinExistence type="predicted"/>
<accession>A0ABR7WQ01</accession>
<keyword evidence="2" id="KW-1185">Reference proteome</keyword>
<reference evidence="1 2" key="1">
    <citation type="submission" date="2020-09" db="EMBL/GenBank/DDBJ databases">
        <title>Novel species of Mucilaginibacter isolated from a glacier on the Tibetan Plateau.</title>
        <authorList>
            <person name="Liu Q."/>
            <person name="Xin Y.-H."/>
        </authorList>
    </citation>
    <scope>NUCLEOTIDE SEQUENCE [LARGE SCALE GENOMIC DNA]</scope>
    <source>
        <strain evidence="1 2">ZT4R22</strain>
    </source>
</reference>
<gene>
    <name evidence="1" type="ORF">IDJ77_11345</name>
</gene>